<geneLocation type="plasmid" evidence="2 3">
    <name>pBsph</name>
</geneLocation>
<dbReference type="AlphaFoldDB" id="B1HQ67"/>
<dbReference type="EnsemblBacteria" id="ACA40710">
    <property type="protein sequence ID" value="ACA40710"/>
    <property type="gene ID" value="Bsph_3201"/>
</dbReference>
<protein>
    <recommendedName>
        <fullName evidence="4">Transposase IS4-like domain-containing protein</fullName>
    </recommendedName>
</protein>
<dbReference type="EMBL" id="CP000817">
    <property type="protein sequence ID" value="ACA40710.1"/>
    <property type="molecule type" value="Genomic_DNA"/>
</dbReference>
<name>B1HQ67_LYSSC</name>
<reference evidence="1 3" key="1">
    <citation type="journal article" date="2008" name="J. Bacteriol.">
        <title>Complete genome sequence of the mosquitocidal bacterium Bacillus sphaericus C3-41 and comparison with those of closely related Bacillus species.</title>
        <authorList>
            <person name="Hu X."/>
            <person name="Fan W."/>
            <person name="Han B."/>
            <person name="Liu H."/>
            <person name="Zheng D."/>
            <person name="Li Q."/>
            <person name="Dong W."/>
            <person name="Yan J."/>
            <person name="Gao M."/>
            <person name="Berry C."/>
            <person name="Yuan Z."/>
        </authorList>
    </citation>
    <scope>NUCLEOTIDE SEQUENCE [LARGE SCALE GENOMIC DNA]</scope>
    <source>
        <strain evidence="1 3">C3-41</strain>
        <plasmid evidence="2 3">pBsph</plasmid>
    </source>
</reference>
<evidence type="ECO:0000313" key="1">
    <source>
        <dbReference type="EMBL" id="ACA40710.1"/>
    </source>
</evidence>
<organism evidence="1 3">
    <name type="scientific">Lysinibacillus sphaericus (strain C3-41)</name>
    <dbReference type="NCBI Taxonomy" id="444177"/>
    <lineage>
        <taxon>Bacteria</taxon>
        <taxon>Bacillati</taxon>
        <taxon>Bacillota</taxon>
        <taxon>Bacilli</taxon>
        <taxon>Bacillales</taxon>
        <taxon>Bacillaceae</taxon>
        <taxon>Lysinibacillus</taxon>
    </lineage>
</organism>
<evidence type="ECO:0000313" key="2">
    <source>
        <dbReference type="EMBL" id="ACA42393.1"/>
    </source>
</evidence>
<dbReference type="KEGG" id="lsp:Bsph_3201"/>
<evidence type="ECO:0000313" key="3">
    <source>
        <dbReference type="Proteomes" id="UP000002164"/>
    </source>
</evidence>
<dbReference type="EnsemblBacteria" id="ACA42393">
    <property type="protein sequence ID" value="ACA42393"/>
    <property type="gene ID" value="Bsph_p163"/>
</dbReference>
<keyword evidence="2" id="KW-0614">Plasmid</keyword>
<dbReference type="Proteomes" id="UP000002164">
    <property type="component" value="Chromosome"/>
</dbReference>
<sequence>MHDSHVLHPLVERVSQNVKKALAVAADAVYKTPAIMNFLLENRITIFKNNEREKNDKRNRV</sequence>
<dbReference type="KEGG" id="lsp:Bsph_p163"/>
<dbReference type="EMBL" id="CP000818">
    <property type="protein sequence ID" value="ACA42393.1"/>
    <property type="molecule type" value="Genomic_DNA"/>
</dbReference>
<gene>
    <name evidence="1" type="ordered locus">Bsph_3201</name>
    <name evidence="2" type="ordered locus">Bsph_p163</name>
</gene>
<evidence type="ECO:0008006" key="4">
    <source>
        <dbReference type="Google" id="ProtNLM"/>
    </source>
</evidence>
<dbReference type="HOGENOM" id="CLU_2917131_0_0_9"/>
<proteinExistence type="predicted"/>
<dbReference type="Proteomes" id="UP000002164">
    <property type="component" value="Plasmid pBsph"/>
</dbReference>
<accession>B1HQ67</accession>